<evidence type="ECO:0000313" key="2">
    <source>
        <dbReference type="Proteomes" id="UP000036334"/>
    </source>
</evidence>
<dbReference type="SUPFAM" id="SSF52540">
    <property type="entry name" value="P-loop containing nucleoside triphosphate hydrolases"/>
    <property type="match status" value="1"/>
</dbReference>
<accession>A0A0I9TAB7</accession>
<sequence>MAHRTDRTDVGTVDELHASASKLVGLDDFGTDDDKYREALQVLLASYRREAGLTVLGSKMNRFFLRGALAARLLSEAAWKQYPQHADVVIERPIFVTGLVRTGTTALHRLLGADPAHQGLHMWLAEFPQPRPPRETWESNPLYRQLDARFTQHHEENPGYTGLHFMAASELEECWQLLRQSLHSVSYETLSHLPGYAEWLSQQDWTPSYQRHRRNLQLIGLHDADKRWVLKNPSHLFALDALMATYPDALVVQTHRPVETIMASMCSLAQHTAEGWSTTFVGAQIGADAMETWSRGLERFNTARAKYDSAQFYDVDYRDLIADPLGTVAEIYRHFGLTLTEQARQAMANIDAQSRTGARAPKHTYSLADYGLTMESVKERFAGL</sequence>
<dbReference type="Pfam" id="PF13469">
    <property type="entry name" value="Sulfotransfer_3"/>
    <property type="match status" value="1"/>
</dbReference>
<dbReference type="GO" id="GO:0016740">
    <property type="term" value="F:transferase activity"/>
    <property type="evidence" value="ECO:0007669"/>
    <property type="project" value="UniProtKB-KW"/>
</dbReference>
<name>A0A0I9TAB7_9MYCO</name>
<keyword evidence="2" id="KW-1185">Reference proteome</keyword>
<dbReference type="RefSeq" id="WP_047316616.1">
    <property type="nucleotide sequence ID" value="NZ_LDPQ01000032.1"/>
</dbReference>
<reference evidence="1 2" key="1">
    <citation type="submission" date="2015-05" db="EMBL/GenBank/DDBJ databases">
        <title>Genome sequence of Mycobacterium haemophilum.</title>
        <authorList>
            <person name="Greninger A.L."/>
            <person name="Cunningham G."/>
            <person name="Miller S."/>
        </authorList>
    </citation>
    <scope>NUCLEOTIDE SEQUENCE [LARGE SCALE GENOMIC DNA]</scope>
    <source>
        <strain evidence="2">UC1</strain>
    </source>
</reference>
<dbReference type="OrthoDB" id="9777890at2"/>
<organism evidence="1 2">
    <name type="scientific">Mycobacterium haemophilum</name>
    <dbReference type="NCBI Taxonomy" id="29311"/>
    <lineage>
        <taxon>Bacteria</taxon>
        <taxon>Bacillati</taxon>
        <taxon>Actinomycetota</taxon>
        <taxon>Actinomycetes</taxon>
        <taxon>Mycobacteriales</taxon>
        <taxon>Mycobacteriaceae</taxon>
        <taxon>Mycobacterium</taxon>
    </lineage>
</organism>
<keyword evidence="1" id="KW-0808">Transferase</keyword>
<dbReference type="PANTHER" id="PTHR36451:SF1">
    <property type="entry name" value="OMEGA-HYDROXY-BETA-DIHYDROMENAQUINONE-9 SULFOTRANSFERASE STF3"/>
    <property type="match status" value="1"/>
</dbReference>
<dbReference type="InterPro" id="IPR027417">
    <property type="entry name" value="P-loop_NTPase"/>
</dbReference>
<evidence type="ECO:0000313" key="1">
    <source>
        <dbReference type="EMBL" id="KLO34460.1"/>
    </source>
</evidence>
<dbReference type="PANTHER" id="PTHR36451">
    <property type="entry name" value="PAPS-DEPENDENT SULFOTRANSFERASE STF3"/>
    <property type="match status" value="1"/>
</dbReference>
<protein>
    <submittedName>
        <fullName evidence="1">Sulfotransferase</fullName>
    </submittedName>
</protein>
<proteinExistence type="predicted"/>
<comment type="caution">
    <text evidence="1">The sequence shown here is derived from an EMBL/GenBank/DDBJ whole genome shotgun (WGS) entry which is preliminary data.</text>
</comment>
<dbReference type="EMBL" id="LDPR01000026">
    <property type="protein sequence ID" value="KLO34460.1"/>
    <property type="molecule type" value="Genomic_DNA"/>
</dbReference>
<dbReference type="InterPro" id="IPR052736">
    <property type="entry name" value="Stf3_sulfotransferase"/>
</dbReference>
<dbReference type="AlphaFoldDB" id="A0A0I9TAB7"/>
<gene>
    <name evidence="1" type="ORF">ABH38_18935</name>
</gene>
<dbReference type="Gene3D" id="3.40.50.300">
    <property type="entry name" value="P-loop containing nucleotide triphosphate hydrolases"/>
    <property type="match status" value="1"/>
</dbReference>
<dbReference type="STRING" id="1202450.B586_04655"/>
<dbReference type="PATRIC" id="fig|29311.18.peg.2974"/>
<dbReference type="Proteomes" id="UP000036334">
    <property type="component" value="Unassembled WGS sequence"/>
</dbReference>